<sequence length="105" mass="11844">MDTLRLATLSKDTIEVYGQNVCFAFQVNGYQISFFMVYRQHQDLYVMVEIAAFTFPSSLESLDALTTKKILCTLARVSSAFWDSSINLLKSAISTSPRLPISTLY</sequence>
<dbReference type="OrthoDB" id="2287221at2759"/>
<accession>S2K9E4</accession>
<evidence type="ECO:0000313" key="2">
    <source>
        <dbReference type="Proteomes" id="UP000014254"/>
    </source>
</evidence>
<dbReference type="VEuPathDB" id="FungiDB:HMPREF1544_01122"/>
<gene>
    <name evidence="1" type="ORF">HMPREF1544_01122</name>
</gene>
<reference evidence="2" key="1">
    <citation type="submission" date="2013-05" db="EMBL/GenBank/DDBJ databases">
        <title>The Genome sequence of Mucor circinelloides f. circinelloides 1006PhL.</title>
        <authorList>
            <consortium name="The Broad Institute Genomics Platform"/>
            <person name="Cuomo C."/>
            <person name="Earl A."/>
            <person name="Findley K."/>
            <person name="Lee S.C."/>
            <person name="Walker B."/>
            <person name="Young S."/>
            <person name="Zeng Q."/>
            <person name="Gargeya S."/>
            <person name="Fitzgerald M."/>
            <person name="Haas B."/>
            <person name="Abouelleil A."/>
            <person name="Allen A.W."/>
            <person name="Alvarado L."/>
            <person name="Arachchi H.M."/>
            <person name="Berlin A.M."/>
            <person name="Chapman S.B."/>
            <person name="Gainer-Dewar J."/>
            <person name="Goldberg J."/>
            <person name="Griggs A."/>
            <person name="Gujja S."/>
            <person name="Hansen M."/>
            <person name="Howarth C."/>
            <person name="Imamovic A."/>
            <person name="Ireland A."/>
            <person name="Larimer J."/>
            <person name="McCowan C."/>
            <person name="Murphy C."/>
            <person name="Pearson M."/>
            <person name="Poon T.W."/>
            <person name="Priest M."/>
            <person name="Roberts A."/>
            <person name="Saif S."/>
            <person name="Shea T."/>
            <person name="Sisk P."/>
            <person name="Sykes S."/>
            <person name="Wortman J."/>
            <person name="Nusbaum C."/>
            <person name="Birren B."/>
        </authorList>
    </citation>
    <scope>NUCLEOTIDE SEQUENCE [LARGE SCALE GENOMIC DNA]</scope>
    <source>
        <strain evidence="2">1006PhL</strain>
    </source>
</reference>
<name>S2K9E4_MUCC1</name>
<evidence type="ECO:0000313" key="1">
    <source>
        <dbReference type="EMBL" id="EPB92058.1"/>
    </source>
</evidence>
<dbReference type="STRING" id="1220926.S2K9E4"/>
<dbReference type="AlphaFoldDB" id="S2K9E4"/>
<proteinExistence type="predicted"/>
<organism evidence="1 2">
    <name type="scientific">Mucor circinelloides f. circinelloides (strain 1006PhL)</name>
    <name type="common">Mucormycosis agent</name>
    <name type="synonym">Calyptromyces circinelloides</name>
    <dbReference type="NCBI Taxonomy" id="1220926"/>
    <lineage>
        <taxon>Eukaryota</taxon>
        <taxon>Fungi</taxon>
        <taxon>Fungi incertae sedis</taxon>
        <taxon>Mucoromycota</taxon>
        <taxon>Mucoromycotina</taxon>
        <taxon>Mucoromycetes</taxon>
        <taxon>Mucorales</taxon>
        <taxon>Mucorineae</taxon>
        <taxon>Mucoraceae</taxon>
        <taxon>Mucor</taxon>
    </lineage>
</organism>
<dbReference type="Proteomes" id="UP000014254">
    <property type="component" value="Unassembled WGS sequence"/>
</dbReference>
<dbReference type="EMBL" id="KE123903">
    <property type="protein sequence ID" value="EPB92058.1"/>
    <property type="molecule type" value="Genomic_DNA"/>
</dbReference>
<dbReference type="InParanoid" id="S2K9E4"/>
<keyword evidence="2" id="KW-1185">Reference proteome</keyword>
<protein>
    <submittedName>
        <fullName evidence="1">Uncharacterized protein</fullName>
    </submittedName>
</protein>